<keyword evidence="3" id="KW-0030">Aminoacyl-tRNA synthetase</keyword>
<reference evidence="3" key="1">
    <citation type="submission" date="2013-08" db="EMBL/GenBank/DDBJ databases">
        <authorList>
            <person name="Mendez C."/>
            <person name="Richter M."/>
            <person name="Ferrer M."/>
            <person name="Sanchez J."/>
        </authorList>
    </citation>
    <scope>NUCLEOTIDE SEQUENCE</scope>
</reference>
<feature type="domain" description="tRNA synthetases class I (E and Q) anti-codon binding" evidence="2">
    <location>
        <begin position="2"/>
        <end position="28"/>
    </location>
</feature>
<dbReference type="EC" id="6.1.1.17" evidence="3"/>
<keyword evidence="1" id="KW-0648">Protein biosynthesis</keyword>
<evidence type="ECO:0000313" key="3">
    <source>
        <dbReference type="EMBL" id="EQD30571.1"/>
    </source>
</evidence>
<dbReference type="AlphaFoldDB" id="T0Y617"/>
<gene>
    <name evidence="3" type="ORF">B1A_20323</name>
</gene>
<dbReference type="GO" id="GO:0004818">
    <property type="term" value="F:glutamate-tRNA ligase activity"/>
    <property type="evidence" value="ECO:0007669"/>
    <property type="project" value="UniProtKB-EC"/>
</dbReference>
<keyword evidence="3" id="KW-0436">Ligase</keyword>
<dbReference type="Pfam" id="PF20974">
    <property type="entry name" value="tRNA-synt_1c_C2"/>
    <property type="match status" value="1"/>
</dbReference>
<comment type="caution">
    <text evidence="3">The sequence shown here is derived from an EMBL/GenBank/DDBJ whole genome shotgun (WGS) entry which is preliminary data.</text>
</comment>
<sequence>RGYLEPGAANTAPGTFFQFERLGYFIADCRDHAAAQPVFNRIVTLRDVWAQRPAP</sequence>
<protein>
    <submittedName>
        <fullName evidence="3">Glutaminyl-tRNA synthetase</fullName>
        <ecNumber evidence="3">6.1.1.17</ecNumber>
    </submittedName>
</protein>
<name>T0Y617_9ZZZZ</name>
<dbReference type="InterPro" id="IPR011035">
    <property type="entry name" value="Ribosomal_bL25/Gln-tRNA_synth"/>
</dbReference>
<dbReference type="Gene3D" id="2.40.240.10">
    <property type="entry name" value="Ribosomal Protein L25, Chain P"/>
    <property type="match status" value="1"/>
</dbReference>
<evidence type="ECO:0000259" key="2">
    <source>
        <dbReference type="Pfam" id="PF20974"/>
    </source>
</evidence>
<feature type="non-terminal residue" evidence="3">
    <location>
        <position position="1"/>
    </location>
</feature>
<reference evidence="3" key="2">
    <citation type="journal article" date="2014" name="ISME J.">
        <title>Microbial stratification in low pH oxic and suboxic macroscopic growths along an acid mine drainage.</title>
        <authorList>
            <person name="Mendez-Garcia C."/>
            <person name="Mesa V."/>
            <person name="Sprenger R.R."/>
            <person name="Richter M."/>
            <person name="Diez M.S."/>
            <person name="Solano J."/>
            <person name="Bargiela R."/>
            <person name="Golyshina O.V."/>
            <person name="Manteca A."/>
            <person name="Ramos J.L."/>
            <person name="Gallego J.R."/>
            <person name="Llorente I."/>
            <person name="Martins Dos Santos V.A."/>
            <person name="Jensen O.N."/>
            <person name="Pelaez A.I."/>
            <person name="Sanchez J."/>
            <person name="Ferrer M."/>
        </authorList>
    </citation>
    <scope>NUCLEOTIDE SEQUENCE</scope>
</reference>
<dbReference type="GO" id="GO:0006412">
    <property type="term" value="P:translation"/>
    <property type="evidence" value="ECO:0007669"/>
    <property type="project" value="UniProtKB-KW"/>
</dbReference>
<organism evidence="3">
    <name type="scientific">mine drainage metagenome</name>
    <dbReference type="NCBI Taxonomy" id="410659"/>
    <lineage>
        <taxon>unclassified sequences</taxon>
        <taxon>metagenomes</taxon>
        <taxon>ecological metagenomes</taxon>
    </lineage>
</organism>
<dbReference type="InterPro" id="IPR020056">
    <property type="entry name" value="Rbsml_bL25/Gln-tRNA_synth_N"/>
</dbReference>
<evidence type="ECO:0000256" key="1">
    <source>
        <dbReference type="ARBA" id="ARBA00022917"/>
    </source>
</evidence>
<proteinExistence type="predicted"/>
<dbReference type="EMBL" id="AUZX01014997">
    <property type="protein sequence ID" value="EQD30571.1"/>
    <property type="molecule type" value="Genomic_DNA"/>
</dbReference>
<accession>T0Y617</accession>
<dbReference type="SUPFAM" id="SSF50715">
    <property type="entry name" value="Ribosomal protein L25-like"/>
    <property type="match status" value="1"/>
</dbReference>
<dbReference type="InterPro" id="IPR049437">
    <property type="entry name" value="tRNA-synt_1c_C2"/>
</dbReference>